<dbReference type="GO" id="GO:0006085">
    <property type="term" value="P:acetyl-CoA biosynthetic process"/>
    <property type="evidence" value="ECO:0007669"/>
    <property type="project" value="UniProtKB-UniRule"/>
</dbReference>
<dbReference type="HAMAP" id="MF_00020">
    <property type="entry name" value="Acetate_kinase"/>
    <property type="match status" value="1"/>
</dbReference>
<keyword evidence="6" id="KW-0460">Magnesium</keyword>
<evidence type="ECO:0000256" key="3">
    <source>
        <dbReference type="ARBA" id="ARBA00022741"/>
    </source>
</evidence>
<feature type="binding site" evidence="6">
    <location>
        <begin position="207"/>
        <end position="211"/>
    </location>
    <ligand>
        <name>ATP</name>
        <dbReference type="ChEBI" id="CHEBI:30616"/>
    </ligand>
</feature>
<dbReference type="SUPFAM" id="SSF53067">
    <property type="entry name" value="Actin-like ATPase domain"/>
    <property type="match status" value="2"/>
</dbReference>
<name>A0A9D2GTK7_9BACT</name>
<dbReference type="InterPro" id="IPR004372">
    <property type="entry name" value="Ac/propionate_kinase"/>
</dbReference>
<feature type="site" description="Transition state stabilizer" evidence="6">
    <location>
        <position position="240"/>
    </location>
</feature>
<dbReference type="GO" id="GO:0005524">
    <property type="term" value="F:ATP binding"/>
    <property type="evidence" value="ECO:0007669"/>
    <property type="project" value="UniProtKB-KW"/>
</dbReference>
<dbReference type="PIRSF" id="PIRSF000722">
    <property type="entry name" value="Acetate_prop_kin"/>
    <property type="match status" value="1"/>
</dbReference>
<accession>A0A9D2GTK7</accession>
<feature type="binding site" evidence="6">
    <location>
        <position position="7"/>
    </location>
    <ligand>
        <name>Mg(2+)</name>
        <dbReference type="ChEBI" id="CHEBI:18420"/>
    </ligand>
</feature>
<dbReference type="EMBL" id="DXAQ01000053">
    <property type="protein sequence ID" value="HIZ88981.1"/>
    <property type="molecule type" value="Genomic_DNA"/>
</dbReference>
<dbReference type="PROSITE" id="PS01076">
    <property type="entry name" value="ACETATE_KINASE_2"/>
    <property type="match status" value="1"/>
</dbReference>
<protein>
    <recommendedName>
        <fullName evidence="6">Acetate kinase</fullName>
        <ecNumber evidence="6">2.7.2.1</ecNumber>
    </recommendedName>
    <alternativeName>
        <fullName evidence="6">Acetokinase</fullName>
    </alternativeName>
</protein>
<comment type="pathway">
    <text evidence="6">Metabolic intermediate biosynthesis; acetyl-CoA biosynthesis; acetyl-CoA from acetate: step 1/2.</text>
</comment>
<feature type="binding site" evidence="6">
    <location>
        <begin position="282"/>
        <end position="284"/>
    </location>
    <ligand>
        <name>ATP</name>
        <dbReference type="ChEBI" id="CHEBI:30616"/>
    </ligand>
</feature>
<feature type="active site" description="Proton donor/acceptor" evidence="6">
    <location>
        <position position="147"/>
    </location>
</feature>
<dbReference type="InterPro" id="IPR023865">
    <property type="entry name" value="Aliphatic_acid_kinase_CS"/>
</dbReference>
<dbReference type="GO" id="GO:0008776">
    <property type="term" value="F:acetate kinase activity"/>
    <property type="evidence" value="ECO:0007669"/>
    <property type="project" value="UniProtKB-UniRule"/>
</dbReference>
<comment type="catalytic activity">
    <reaction evidence="6">
        <text>acetate + ATP = acetyl phosphate + ADP</text>
        <dbReference type="Rhea" id="RHEA:11352"/>
        <dbReference type="ChEBI" id="CHEBI:22191"/>
        <dbReference type="ChEBI" id="CHEBI:30089"/>
        <dbReference type="ChEBI" id="CHEBI:30616"/>
        <dbReference type="ChEBI" id="CHEBI:456216"/>
        <dbReference type="EC" id="2.7.2.1"/>
    </reaction>
</comment>
<dbReference type="EC" id="2.7.2.1" evidence="6"/>
<feature type="binding site" evidence="6">
    <location>
        <position position="383"/>
    </location>
    <ligand>
        <name>Mg(2+)</name>
        <dbReference type="ChEBI" id="CHEBI:18420"/>
    </ligand>
</feature>
<keyword evidence="6" id="KW-0479">Metal-binding</keyword>
<keyword evidence="6" id="KW-0963">Cytoplasm</keyword>
<feature type="binding site" evidence="6">
    <location>
        <position position="90"/>
    </location>
    <ligand>
        <name>substrate</name>
    </ligand>
</feature>
<evidence type="ECO:0000256" key="7">
    <source>
        <dbReference type="RuleBase" id="RU003835"/>
    </source>
</evidence>
<gene>
    <name evidence="6" type="primary">ackA</name>
    <name evidence="8" type="ORF">H9804_03470</name>
</gene>
<comment type="function">
    <text evidence="6">Catalyzes the formation of acetyl phosphate from acetate and ATP. Can also catalyze the reverse reaction.</text>
</comment>
<comment type="cofactor">
    <cofactor evidence="6">
        <name>Mg(2+)</name>
        <dbReference type="ChEBI" id="CHEBI:18420"/>
    </cofactor>
    <cofactor evidence="6">
        <name>Mn(2+)</name>
        <dbReference type="ChEBI" id="CHEBI:29035"/>
    </cofactor>
    <text evidence="6">Mg(2+). Can also accept Mn(2+).</text>
</comment>
<reference evidence="8" key="1">
    <citation type="journal article" date="2021" name="PeerJ">
        <title>Extensive microbial diversity within the chicken gut microbiome revealed by metagenomics and culture.</title>
        <authorList>
            <person name="Gilroy R."/>
            <person name="Ravi A."/>
            <person name="Getino M."/>
            <person name="Pursley I."/>
            <person name="Horton D.L."/>
            <person name="Alikhan N.F."/>
            <person name="Baker D."/>
            <person name="Gharbi K."/>
            <person name="Hall N."/>
            <person name="Watson M."/>
            <person name="Adriaenssens E.M."/>
            <person name="Foster-Nyarko E."/>
            <person name="Jarju S."/>
            <person name="Secka A."/>
            <person name="Antonio M."/>
            <person name="Oren A."/>
            <person name="Chaudhuri R.R."/>
            <person name="La Ragione R."/>
            <person name="Hildebrand F."/>
            <person name="Pallen M.J."/>
        </authorList>
    </citation>
    <scope>NUCLEOTIDE SEQUENCE</scope>
    <source>
        <strain evidence="8">ChiW4-1371</strain>
    </source>
</reference>
<dbReference type="InterPro" id="IPR000890">
    <property type="entry name" value="Aliphatic_acid_kin_short-chain"/>
</dbReference>
<evidence type="ECO:0000313" key="9">
    <source>
        <dbReference type="Proteomes" id="UP000824176"/>
    </source>
</evidence>
<sequence>MNILALNCGSSSVKYQLYDADKNKLLAKGAIERIGFVGTFIIHQTKNQKHRLECECATHKDAIYTVFKFLTDEEFGVITELNQIDAVGHRIVHGGEKFDKSVLVDDKVISEIDSLSTLAPLHNPPNLAGIMAIKSLCPNVPQVAVFDTAFHQTMPATAYLYAIPMKWYEKYGVRKYGFHGTSHLYVTRRAACMLNKDIKDTKFISLHIGNGVSVTAVKGGKSIDTSMGFTPLDGAVMGTRSGSIDPAVVLFMMDKEGFTTEEVNTVLNKRSGVLGITGRYTDRRDISRVAGEGDKLCQLAMDIESYRLKKLIGEYYAVLGGLDAVIFTAGVGENSSIARKMVCDGLEHFGIFLDDEKNENAHSESDISKDESPVKVLMIPTNEEIVIIEDVKAILDGTYHNHDFKYSFEVKNES</sequence>
<dbReference type="Pfam" id="PF00871">
    <property type="entry name" value="Acetate_kinase"/>
    <property type="match status" value="1"/>
</dbReference>
<dbReference type="Gene3D" id="3.30.420.40">
    <property type="match status" value="2"/>
</dbReference>
<feature type="binding site" evidence="6">
    <location>
        <position position="14"/>
    </location>
    <ligand>
        <name>ATP</name>
        <dbReference type="ChEBI" id="CHEBI:30616"/>
    </ligand>
</feature>
<comment type="subunit">
    <text evidence="6">Homodimer.</text>
</comment>
<evidence type="ECO:0000256" key="5">
    <source>
        <dbReference type="ARBA" id="ARBA00022840"/>
    </source>
</evidence>
<keyword evidence="3 6" id="KW-0547">Nucleotide-binding</keyword>
<dbReference type="GO" id="GO:0005737">
    <property type="term" value="C:cytoplasm"/>
    <property type="evidence" value="ECO:0007669"/>
    <property type="project" value="UniProtKB-SubCell"/>
</dbReference>
<evidence type="ECO:0000256" key="6">
    <source>
        <dbReference type="HAMAP-Rule" id="MF_00020"/>
    </source>
</evidence>
<comment type="similarity">
    <text evidence="1 6 7">Belongs to the acetokinase family.</text>
</comment>
<dbReference type="PANTHER" id="PTHR21060">
    <property type="entry name" value="ACETATE KINASE"/>
    <property type="match status" value="1"/>
</dbReference>
<dbReference type="GO" id="GO:0006083">
    <property type="term" value="P:acetate metabolic process"/>
    <property type="evidence" value="ECO:0007669"/>
    <property type="project" value="TreeGrafter"/>
</dbReference>
<comment type="subcellular location">
    <subcellularLocation>
        <location evidence="6">Cytoplasm</location>
    </subcellularLocation>
</comment>
<dbReference type="Proteomes" id="UP000824176">
    <property type="component" value="Unassembled WGS sequence"/>
</dbReference>
<keyword evidence="4 6" id="KW-0418">Kinase</keyword>
<dbReference type="NCBIfam" id="TIGR00016">
    <property type="entry name" value="ackA"/>
    <property type="match status" value="1"/>
</dbReference>
<keyword evidence="5 6" id="KW-0067">ATP-binding</keyword>
<evidence type="ECO:0000313" key="8">
    <source>
        <dbReference type="EMBL" id="HIZ88981.1"/>
    </source>
</evidence>
<reference evidence="8" key="2">
    <citation type="submission" date="2021-04" db="EMBL/GenBank/DDBJ databases">
        <authorList>
            <person name="Gilroy R."/>
        </authorList>
    </citation>
    <scope>NUCLEOTIDE SEQUENCE</scope>
    <source>
        <strain evidence="8">ChiW4-1371</strain>
    </source>
</reference>
<dbReference type="InterPro" id="IPR043129">
    <property type="entry name" value="ATPase_NBD"/>
</dbReference>
<dbReference type="PROSITE" id="PS01075">
    <property type="entry name" value="ACETATE_KINASE_1"/>
    <property type="match status" value="1"/>
</dbReference>
<dbReference type="CDD" id="cd24010">
    <property type="entry name" value="ASKHA_NBD_AcK_PK"/>
    <property type="match status" value="1"/>
</dbReference>
<evidence type="ECO:0000256" key="4">
    <source>
        <dbReference type="ARBA" id="ARBA00022777"/>
    </source>
</evidence>
<dbReference type="PRINTS" id="PR00471">
    <property type="entry name" value="ACETATEKNASE"/>
</dbReference>
<proteinExistence type="inferred from homology"/>
<comment type="caution">
    <text evidence="8">The sequence shown here is derived from an EMBL/GenBank/DDBJ whole genome shotgun (WGS) entry which is preliminary data.</text>
</comment>
<keyword evidence="2 6" id="KW-0808">Transferase</keyword>
<feature type="binding site" evidence="6">
    <location>
        <begin position="330"/>
        <end position="334"/>
    </location>
    <ligand>
        <name>ATP</name>
        <dbReference type="ChEBI" id="CHEBI:30616"/>
    </ligand>
</feature>
<dbReference type="GO" id="GO:0000287">
    <property type="term" value="F:magnesium ion binding"/>
    <property type="evidence" value="ECO:0007669"/>
    <property type="project" value="UniProtKB-UniRule"/>
</dbReference>
<organism evidence="8 9">
    <name type="scientific">Candidatus Mucispirillum faecigallinarum</name>
    <dbReference type="NCBI Taxonomy" id="2838699"/>
    <lineage>
        <taxon>Bacteria</taxon>
        <taxon>Pseudomonadati</taxon>
        <taxon>Deferribacterota</taxon>
        <taxon>Deferribacteres</taxon>
        <taxon>Deferribacterales</taxon>
        <taxon>Mucispirillaceae</taxon>
        <taxon>Mucispirillum</taxon>
    </lineage>
</organism>
<evidence type="ECO:0000256" key="1">
    <source>
        <dbReference type="ARBA" id="ARBA00008748"/>
    </source>
</evidence>
<dbReference type="PANTHER" id="PTHR21060:SF15">
    <property type="entry name" value="ACETATE KINASE-RELATED"/>
    <property type="match status" value="1"/>
</dbReference>
<dbReference type="AlphaFoldDB" id="A0A9D2GTK7"/>
<feature type="site" description="Transition state stabilizer" evidence="6">
    <location>
        <position position="179"/>
    </location>
</feature>
<evidence type="ECO:0000256" key="2">
    <source>
        <dbReference type="ARBA" id="ARBA00022679"/>
    </source>
</evidence>